<dbReference type="Pfam" id="PF03417">
    <property type="entry name" value="AAT"/>
    <property type="match status" value="1"/>
</dbReference>
<keyword evidence="4" id="KW-1185">Reference proteome</keyword>
<organism evidence="3 4">
    <name type="scientific">Thecamonas trahens ATCC 50062</name>
    <dbReference type="NCBI Taxonomy" id="461836"/>
    <lineage>
        <taxon>Eukaryota</taxon>
        <taxon>Apusozoa</taxon>
        <taxon>Apusomonadida</taxon>
        <taxon>Apusomonadidae</taxon>
        <taxon>Thecamonas</taxon>
    </lineage>
</organism>
<evidence type="ECO:0000256" key="1">
    <source>
        <dbReference type="SAM" id="SignalP"/>
    </source>
</evidence>
<dbReference type="Proteomes" id="UP000054408">
    <property type="component" value="Unassembled WGS sequence"/>
</dbReference>
<dbReference type="RefSeq" id="XP_013754401.1">
    <property type="nucleotide sequence ID" value="XM_013898947.1"/>
</dbReference>
<dbReference type="GeneID" id="25567449"/>
<accession>A0A0L0DM61</accession>
<protein>
    <recommendedName>
        <fullName evidence="2">Peptidase C45 hydrolase domain-containing protein</fullName>
    </recommendedName>
</protein>
<dbReference type="Gene3D" id="3.60.60.10">
    <property type="entry name" value="Penicillin V Acylase, Chain A"/>
    <property type="match status" value="1"/>
</dbReference>
<feature type="chain" id="PRO_5005537641" description="Peptidase C45 hydrolase domain-containing protein" evidence="1">
    <location>
        <begin position="32"/>
        <end position="423"/>
    </location>
</feature>
<feature type="domain" description="Peptidase C45 hydrolase" evidence="2">
    <location>
        <begin position="270"/>
        <end position="393"/>
    </location>
</feature>
<keyword evidence="1" id="KW-0732">Signal</keyword>
<evidence type="ECO:0000313" key="3">
    <source>
        <dbReference type="EMBL" id="KNC53355.1"/>
    </source>
</evidence>
<gene>
    <name evidence="3" type="ORF">AMSG_08856</name>
</gene>
<proteinExistence type="predicted"/>
<sequence>MLASLGQRTAAVASVVAVCVICLACGQGTTGALLPTEQLEAAFAGDGFAIVGRKEYGGYRGLMGESKEATIFRTGKGKPMLYVEGNATSYGWLTGYLARESVEAMVGPFLERLPLELVAKDYVMKHWNESLFVELEKVVDHLLGSVSVKLFDDAIAAGIIPRSRLEEMEGVVAGASVAAAERGTTSQVSLEKLIAINFGFDVITARVFSGHFLGSALQELARKLGLVQLSDDRFYERLDAVGGSTSSLFVPPAFCDAIGVRGPWTASTGEAYFGRSYQMVTGNTLQDVITLVVYAPDDGGATKPLVSATAPGMVGCLAGMNGDGVAMGVDTIRAPNANPKQPGLNSLLLLRSTLEVAGDLDELVSYVVDARRGAPFLYPACDGSGDCAVLEAGAWLPDGTPEDPLQYVERKLQKAGLVPDAAF</sequence>
<feature type="signal peptide" evidence="1">
    <location>
        <begin position="1"/>
        <end position="31"/>
    </location>
</feature>
<dbReference type="AlphaFoldDB" id="A0A0L0DM61"/>
<dbReference type="EMBL" id="GL349481">
    <property type="protein sequence ID" value="KNC53355.1"/>
    <property type="molecule type" value="Genomic_DNA"/>
</dbReference>
<dbReference type="InterPro" id="IPR005079">
    <property type="entry name" value="Peptidase_C45_hydrolase"/>
</dbReference>
<evidence type="ECO:0000313" key="4">
    <source>
        <dbReference type="Proteomes" id="UP000054408"/>
    </source>
</evidence>
<reference evidence="3 4" key="1">
    <citation type="submission" date="2010-05" db="EMBL/GenBank/DDBJ databases">
        <title>The Genome Sequence of Thecamonas trahens ATCC 50062.</title>
        <authorList>
            <consortium name="The Broad Institute Genome Sequencing Platform"/>
            <person name="Russ C."/>
            <person name="Cuomo C."/>
            <person name="Shea T."/>
            <person name="Young S.K."/>
            <person name="Zeng Q."/>
            <person name="Koehrsen M."/>
            <person name="Haas B."/>
            <person name="Borodovsky M."/>
            <person name="Guigo R."/>
            <person name="Alvarado L."/>
            <person name="Berlin A."/>
            <person name="Bochicchio J."/>
            <person name="Borenstein D."/>
            <person name="Chapman S."/>
            <person name="Chen Z."/>
            <person name="Freedman E."/>
            <person name="Gellesch M."/>
            <person name="Goldberg J."/>
            <person name="Griggs A."/>
            <person name="Gujja S."/>
            <person name="Heilman E."/>
            <person name="Heiman D."/>
            <person name="Hepburn T."/>
            <person name="Howarth C."/>
            <person name="Jen D."/>
            <person name="Larson L."/>
            <person name="Mehta T."/>
            <person name="Park D."/>
            <person name="Pearson M."/>
            <person name="Roberts A."/>
            <person name="Saif S."/>
            <person name="Shenoy N."/>
            <person name="Sisk P."/>
            <person name="Stolte C."/>
            <person name="Sykes S."/>
            <person name="Thomson T."/>
            <person name="Walk T."/>
            <person name="White J."/>
            <person name="Yandava C."/>
            <person name="Burger G."/>
            <person name="Gray M.W."/>
            <person name="Holland P.W.H."/>
            <person name="King N."/>
            <person name="Lang F.B.F."/>
            <person name="Roger A.J."/>
            <person name="Ruiz-Trillo I."/>
            <person name="Lander E."/>
            <person name="Nusbaum C."/>
        </authorList>
    </citation>
    <scope>NUCLEOTIDE SEQUENCE [LARGE SCALE GENOMIC DNA]</scope>
    <source>
        <strain evidence="3 4">ATCC 50062</strain>
    </source>
</reference>
<name>A0A0L0DM61_THETB</name>
<evidence type="ECO:0000259" key="2">
    <source>
        <dbReference type="Pfam" id="PF03417"/>
    </source>
</evidence>